<feature type="compositionally biased region" description="Polar residues" evidence="10">
    <location>
        <begin position="363"/>
        <end position="387"/>
    </location>
</feature>
<dbReference type="Pfam" id="PF02319">
    <property type="entry name" value="WHD_E2F_TDP"/>
    <property type="match status" value="1"/>
</dbReference>
<dbReference type="Proteomes" id="UP001489004">
    <property type="component" value="Unassembled WGS sequence"/>
</dbReference>
<protein>
    <recommendedName>
        <fullName evidence="11">E2F/DP family winged-helix DNA-binding domain-containing protein</fullName>
    </recommendedName>
</protein>
<dbReference type="FunFam" id="1.10.10.10:FF:000073">
    <property type="entry name" value="E2F transcription factor 8"/>
    <property type="match status" value="1"/>
</dbReference>
<evidence type="ECO:0000313" key="13">
    <source>
        <dbReference type="Proteomes" id="UP001489004"/>
    </source>
</evidence>
<gene>
    <name evidence="12" type="ORF">WJX72_000189</name>
</gene>
<comment type="similarity">
    <text evidence="2 9">Belongs to the E2F/DP family.</text>
</comment>
<dbReference type="Gene3D" id="1.10.10.10">
    <property type="entry name" value="Winged helix-like DNA-binding domain superfamily/Winged helix DNA-binding domain"/>
    <property type="match status" value="2"/>
</dbReference>
<keyword evidence="8" id="KW-0131">Cell cycle</keyword>
<keyword evidence="7 9" id="KW-0539">Nucleus</keyword>
<keyword evidence="3" id="KW-0678">Repressor</keyword>
<dbReference type="GO" id="GO:0090575">
    <property type="term" value="C:RNA polymerase II transcription regulator complex"/>
    <property type="evidence" value="ECO:0007669"/>
    <property type="project" value="TreeGrafter"/>
</dbReference>
<dbReference type="SUPFAM" id="SSF46785">
    <property type="entry name" value="Winged helix' DNA-binding domain"/>
    <property type="match status" value="1"/>
</dbReference>
<feature type="region of interest" description="Disordered" evidence="10">
    <location>
        <begin position="353"/>
        <end position="403"/>
    </location>
</feature>
<keyword evidence="13" id="KW-1185">Reference proteome</keyword>
<keyword evidence="4 9" id="KW-0805">Transcription regulation</keyword>
<evidence type="ECO:0000256" key="10">
    <source>
        <dbReference type="SAM" id="MobiDB-lite"/>
    </source>
</evidence>
<evidence type="ECO:0000256" key="4">
    <source>
        <dbReference type="ARBA" id="ARBA00023015"/>
    </source>
</evidence>
<dbReference type="InterPro" id="IPR003316">
    <property type="entry name" value="E2F_WHTH_DNA-bd_dom"/>
</dbReference>
<comment type="caution">
    <text evidence="12">The sequence shown here is derived from an EMBL/GenBank/DDBJ whole genome shotgun (WGS) entry which is preliminary data.</text>
</comment>
<dbReference type="AlphaFoldDB" id="A0AAW1Q9G8"/>
<keyword evidence="5 9" id="KW-0238">DNA-binding</keyword>
<feature type="domain" description="E2F/DP family winged-helix DNA-binding" evidence="11">
    <location>
        <begin position="109"/>
        <end position="165"/>
    </location>
</feature>
<feature type="compositionally biased region" description="Low complexity" evidence="10">
    <location>
        <begin position="220"/>
        <end position="230"/>
    </location>
</feature>
<evidence type="ECO:0000256" key="5">
    <source>
        <dbReference type="ARBA" id="ARBA00023125"/>
    </source>
</evidence>
<dbReference type="InterPro" id="IPR036390">
    <property type="entry name" value="WH_DNA-bd_sf"/>
</dbReference>
<dbReference type="GO" id="GO:0000978">
    <property type="term" value="F:RNA polymerase II cis-regulatory region sequence-specific DNA binding"/>
    <property type="evidence" value="ECO:0007669"/>
    <property type="project" value="InterPro"/>
</dbReference>
<evidence type="ECO:0000313" key="12">
    <source>
        <dbReference type="EMBL" id="KAK9817651.1"/>
    </source>
</evidence>
<evidence type="ECO:0000256" key="7">
    <source>
        <dbReference type="ARBA" id="ARBA00023242"/>
    </source>
</evidence>
<evidence type="ECO:0000256" key="1">
    <source>
        <dbReference type="ARBA" id="ARBA00004123"/>
    </source>
</evidence>
<dbReference type="InterPro" id="IPR015633">
    <property type="entry name" value="E2F"/>
</dbReference>
<feature type="domain" description="E2F/DP family winged-helix DNA-binding" evidence="11">
    <location>
        <begin position="10"/>
        <end position="75"/>
    </location>
</feature>
<reference evidence="12 13" key="1">
    <citation type="journal article" date="2024" name="Nat. Commun.">
        <title>Phylogenomics reveals the evolutionary origins of lichenization in chlorophyte algae.</title>
        <authorList>
            <person name="Puginier C."/>
            <person name="Libourel C."/>
            <person name="Otte J."/>
            <person name="Skaloud P."/>
            <person name="Haon M."/>
            <person name="Grisel S."/>
            <person name="Petersen M."/>
            <person name="Berrin J.G."/>
            <person name="Delaux P.M."/>
            <person name="Dal Grande F."/>
            <person name="Keller J."/>
        </authorList>
    </citation>
    <scope>NUCLEOTIDE SEQUENCE [LARGE SCALE GENOMIC DNA]</scope>
    <source>
        <strain evidence="12 13">SAG 2043</strain>
    </source>
</reference>
<sequence length="500" mass="51465">MAGKDEAYSRKDKSLGLLCDNFLQLYGSGEQDTISLDEAAHRLKVERRRIYDIVNVLESVEVVVRQQKNRYKWQGMSSVPSALDRLRQGALQDDAFVQEAPSVGRVGDRKEKSLGRLSQMFIQMFLAADPPIVALDDAAKTLLGDSEDASKLKTKQAQQQAVSMLSMQFMAATAKAAGLSAFNPSWSRENTLTTPPQLAEPPALGSGALQPTPFSGSGSGSAAGSANGGSRADGYGSESRSKRALLPRADSLATAAAEHGPAAKRRQTVLGELASSHGYSGDHLSLQSEPGQRAGLSLSDLRSTAYCPADIAARIGHGSQPLGAYSGSSGLPADPQNGAAAVSQAGYGQDVFASSAPGIGNGHEQSMGETTMPNAPSLVQGSSSSDMATGGSPPPPMPPSGAEDAFAQLLGFAHLYRHFNTSLGLPIASAGYAYGLGDRSSSVPGMYAGLDATLGLPAALELTTAAGGAPHGFAAGPMACSTTGQVPQNAGSGGRDVMHT</sequence>
<dbReference type="InterPro" id="IPR036388">
    <property type="entry name" value="WH-like_DNA-bd_sf"/>
</dbReference>
<proteinExistence type="inferred from homology"/>
<name>A0AAW1Q9G8_9CHLO</name>
<comment type="subcellular location">
    <subcellularLocation>
        <location evidence="1 9">Nucleus</location>
    </subcellularLocation>
</comment>
<evidence type="ECO:0000256" key="8">
    <source>
        <dbReference type="ARBA" id="ARBA00023306"/>
    </source>
</evidence>
<evidence type="ECO:0000256" key="6">
    <source>
        <dbReference type="ARBA" id="ARBA00023163"/>
    </source>
</evidence>
<feature type="compositionally biased region" description="Polar residues" evidence="10">
    <location>
        <begin position="187"/>
        <end position="196"/>
    </location>
</feature>
<feature type="region of interest" description="Disordered" evidence="10">
    <location>
        <begin position="187"/>
        <end position="243"/>
    </location>
</feature>
<dbReference type="EMBL" id="JALJOR010000004">
    <property type="protein sequence ID" value="KAK9817651.1"/>
    <property type="molecule type" value="Genomic_DNA"/>
</dbReference>
<evidence type="ECO:0000256" key="9">
    <source>
        <dbReference type="RuleBase" id="RU003796"/>
    </source>
</evidence>
<organism evidence="12 13">
    <name type="scientific">[Myrmecia] bisecta</name>
    <dbReference type="NCBI Taxonomy" id="41462"/>
    <lineage>
        <taxon>Eukaryota</taxon>
        <taxon>Viridiplantae</taxon>
        <taxon>Chlorophyta</taxon>
        <taxon>core chlorophytes</taxon>
        <taxon>Trebouxiophyceae</taxon>
        <taxon>Trebouxiales</taxon>
        <taxon>Trebouxiaceae</taxon>
        <taxon>Myrmecia</taxon>
    </lineage>
</organism>
<dbReference type="SMART" id="SM01372">
    <property type="entry name" value="E2F_TDP"/>
    <property type="match status" value="2"/>
</dbReference>
<accession>A0AAW1Q9G8</accession>
<keyword evidence="6 9" id="KW-0804">Transcription</keyword>
<dbReference type="PANTHER" id="PTHR12081:SF7">
    <property type="entry name" value="TRANSCRIPTION FACTOR EFL-3"/>
    <property type="match status" value="1"/>
</dbReference>
<evidence type="ECO:0000256" key="3">
    <source>
        <dbReference type="ARBA" id="ARBA00022491"/>
    </source>
</evidence>
<dbReference type="PANTHER" id="PTHR12081">
    <property type="entry name" value="TRANSCRIPTION FACTOR E2F"/>
    <property type="match status" value="1"/>
</dbReference>
<evidence type="ECO:0000256" key="2">
    <source>
        <dbReference type="ARBA" id="ARBA00010940"/>
    </source>
</evidence>
<dbReference type="GO" id="GO:0000981">
    <property type="term" value="F:DNA-binding transcription factor activity, RNA polymerase II-specific"/>
    <property type="evidence" value="ECO:0007669"/>
    <property type="project" value="TreeGrafter"/>
</dbReference>
<evidence type="ECO:0000259" key="11">
    <source>
        <dbReference type="SMART" id="SM01372"/>
    </source>
</evidence>